<keyword evidence="1" id="KW-0862">Zinc</keyword>
<proteinExistence type="predicted"/>
<dbReference type="Pfam" id="PF10536">
    <property type="entry name" value="PMD"/>
    <property type="match status" value="1"/>
</dbReference>
<dbReference type="SUPFAM" id="SSF56672">
    <property type="entry name" value="DNA/RNA polymerases"/>
    <property type="match status" value="1"/>
</dbReference>
<comment type="caution">
    <text evidence="4">The sequence shown here is derived from an EMBL/GenBank/DDBJ whole genome shotgun (WGS) entry which is preliminary data.</text>
</comment>
<dbReference type="PANTHER" id="PTHR46033:SF32">
    <property type="entry name" value="EXPRESSED PROTEIN"/>
    <property type="match status" value="1"/>
</dbReference>
<feature type="compositionally biased region" description="Basic and acidic residues" evidence="2">
    <location>
        <begin position="584"/>
        <end position="594"/>
    </location>
</feature>
<keyword evidence="1" id="KW-0479">Metal-binding</keyword>
<feature type="compositionally biased region" description="Basic and acidic residues" evidence="2">
    <location>
        <begin position="1008"/>
        <end position="1030"/>
    </location>
</feature>
<name>A0AAD8QVW7_LOLMU</name>
<evidence type="ECO:0000259" key="3">
    <source>
        <dbReference type="PROSITE" id="PS50158"/>
    </source>
</evidence>
<organism evidence="4 5">
    <name type="scientific">Lolium multiflorum</name>
    <name type="common">Italian ryegrass</name>
    <name type="synonym">Lolium perenne subsp. multiflorum</name>
    <dbReference type="NCBI Taxonomy" id="4521"/>
    <lineage>
        <taxon>Eukaryota</taxon>
        <taxon>Viridiplantae</taxon>
        <taxon>Streptophyta</taxon>
        <taxon>Embryophyta</taxon>
        <taxon>Tracheophyta</taxon>
        <taxon>Spermatophyta</taxon>
        <taxon>Magnoliopsida</taxon>
        <taxon>Liliopsida</taxon>
        <taxon>Poales</taxon>
        <taxon>Poaceae</taxon>
        <taxon>BOP clade</taxon>
        <taxon>Pooideae</taxon>
        <taxon>Poodae</taxon>
        <taxon>Poeae</taxon>
        <taxon>Poeae Chloroplast Group 2 (Poeae type)</taxon>
        <taxon>Loliodinae</taxon>
        <taxon>Loliinae</taxon>
        <taxon>Lolium</taxon>
    </lineage>
</organism>
<dbReference type="InterPro" id="IPR013103">
    <property type="entry name" value="RVT_2"/>
</dbReference>
<dbReference type="SUPFAM" id="SSF57756">
    <property type="entry name" value="Retrovirus zinc finger-like domains"/>
    <property type="match status" value="1"/>
</dbReference>
<protein>
    <recommendedName>
        <fullName evidence="3">CCHC-type domain-containing protein</fullName>
    </recommendedName>
</protein>
<keyword evidence="1" id="KW-0863">Zinc-finger</keyword>
<dbReference type="PROSITE" id="PS50158">
    <property type="entry name" value="ZF_CCHC"/>
    <property type="match status" value="1"/>
</dbReference>
<dbReference type="Gene3D" id="4.10.60.10">
    <property type="entry name" value="Zinc finger, CCHC-type"/>
    <property type="match status" value="1"/>
</dbReference>
<gene>
    <name evidence="4" type="ORF">QYE76_031937</name>
</gene>
<feature type="compositionally biased region" description="Low complexity" evidence="2">
    <location>
        <begin position="610"/>
        <end position="623"/>
    </location>
</feature>
<feature type="region of interest" description="Disordered" evidence="2">
    <location>
        <begin position="985"/>
        <end position="1031"/>
    </location>
</feature>
<feature type="compositionally biased region" description="Basic and acidic residues" evidence="2">
    <location>
        <begin position="492"/>
        <end position="504"/>
    </location>
</feature>
<dbReference type="InterPro" id="IPR001878">
    <property type="entry name" value="Znf_CCHC"/>
</dbReference>
<evidence type="ECO:0000313" key="4">
    <source>
        <dbReference type="EMBL" id="KAK1608264.1"/>
    </source>
</evidence>
<dbReference type="InterPro" id="IPR036875">
    <property type="entry name" value="Znf_CCHC_sf"/>
</dbReference>
<sequence>MVGGEQEQRLVQESAVPVISSGADPSCPAVRLAHFLHPRAGGAHRPALPSPPRGTGPVLADGLQVEFKGWAEPPILWKRWVDKLRPRYELQWRTVGILDAILATTYRVRRDDGAMLQLAAIWSAETNTFLFPWGEATVTLEDVSVLGGLPLLGRAVRAPLEGVPRGDVEALQAVRRALYKRKGQKPDHPAWVRRFLEPPPPPREGAAAAAHDNEAAELLEHGAFLAMWLSLFVLPEPPFDLIRTEVLPIAARLARGGCVALAPAVLASIYIDLSTLNHYINLEERYQPFVGWAPLHILQLWVFARFPELRPEMATTLDPLARHQPWAARWHEVQKEIDPMYLHAVLMSPREFEWRPYGSSSFAPPPEKACSWVYGRDVARSKQLQSFAQCLRACELVGMRCIEQYNPHRVARQLGFDQDVPGSVARADSNWEIAWGTYMMEPKNFAFIVPQYVLAVTIEYAKWWEPYSLAYATAVANSVKLKESRALVRPRGENMDVLHDDNASTEKAPPDLVIKQKNSSTEHDEVSHHHLVKGAVSTTSSKATGSATVAHLQSSLEDIMVISDGDSDESVGKEHEVGAMQNEGNEKANEDASASKKQPGPLLEDCAVVNRKSSGKNKMSSSNPVDANPELPKGAPSTTSGSATVAHLQSSLEDIVVISDDESDELVGKEHEVGATSIEDMASPINFNQFLEKEKLKSNGSNFTDWFRHVRIFLNGGNLQYVLDAPLGDPPAETETDEVKNVYATRKTRLGINRVLQSLPPSYKNFVMNYNMQNMNKEFPELFGMLKAAEIEIKKEHQVLMVNKTTSFKKQGKSKGKFKKGGKKAATPPVKPKSGPKPDAECYYCKEKGHWKRNCSKYLADLKSGLVKKKKEETAAFTLNRAPSKSVETTPYELWFNKKPKLSFLKVWGCEAYVKKLQPDKLEPKAEKCVFIGYPKETIGYTFYHRSEGKIFVAKNGTFLEKEFLTKEVTGRKVELDEIEESLLVDQSSAVPENVPVPPTPATEEANDNDHETSNETATEPRRSTRDRATPDWYDPCLNVMIVDNNDEDPATYEEAMMSPDSNKWQEAMKSEMGSMYDNKVWTLVDLPDSRKAVENKWIFKRKTDADGNITVYKARLVAKGFRQIQGVDYDETFSPVAKLKSVRILLAIAAFFDYEIWQMDVKTAFLNGDIEEELYMVQPKGFVDPKNADKVCKLQRSIYGLKQASRSWNRRFDKVIKDFGFIQCHGEAVFTRK</sequence>
<evidence type="ECO:0000313" key="5">
    <source>
        <dbReference type="Proteomes" id="UP001231189"/>
    </source>
</evidence>
<dbReference type="Pfam" id="PF25597">
    <property type="entry name" value="SH3_retrovirus"/>
    <property type="match status" value="1"/>
</dbReference>
<dbReference type="GO" id="GO:0010073">
    <property type="term" value="P:meristem maintenance"/>
    <property type="evidence" value="ECO:0007669"/>
    <property type="project" value="InterPro"/>
</dbReference>
<dbReference type="Pfam" id="PF07727">
    <property type="entry name" value="RVT_2"/>
    <property type="match status" value="1"/>
</dbReference>
<dbReference type="EMBL" id="JAUUTY010000007">
    <property type="protein sequence ID" value="KAK1608264.1"/>
    <property type="molecule type" value="Genomic_DNA"/>
</dbReference>
<feature type="compositionally biased region" description="Basic residues" evidence="2">
    <location>
        <begin position="810"/>
        <end position="823"/>
    </location>
</feature>
<feature type="region of interest" description="Disordered" evidence="2">
    <location>
        <begin position="582"/>
        <end position="642"/>
    </location>
</feature>
<dbReference type="SMART" id="SM00343">
    <property type="entry name" value="ZnF_C2HC"/>
    <property type="match status" value="1"/>
</dbReference>
<dbReference type="PANTHER" id="PTHR46033">
    <property type="entry name" value="PROTEIN MAIN-LIKE 2"/>
    <property type="match status" value="1"/>
</dbReference>
<feature type="region of interest" description="Disordered" evidence="2">
    <location>
        <begin position="492"/>
        <end position="512"/>
    </location>
</feature>
<dbReference type="AlphaFoldDB" id="A0AAD8QVW7"/>
<dbReference type="InterPro" id="IPR019557">
    <property type="entry name" value="AminoTfrase-like_pln_mobile"/>
</dbReference>
<keyword evidence="5" id="KW-1185">Reference proteome</keyword>
<accession>A0AAD8QVW7</accession>
<dbReference type="InterPro" id="IPR043502">
    <property type="entry name" value="DNA/RNA_pol_sf"/>
</dbReference>
<evidence type="ECO:0000256" key="1">
    <source>
        <dbReference type="PROSITE-ProRule" id="PRU00047"/>
    </source>
</evidence>
<feature type="region of interest" description="Disordered" evidence="2">
    <location>
        <begin position="808"/>
        <end position="836"/>
    </location>
</feature>
<feature type="domain" description="CCHC-type" evidence="3">
    <location>
        <begin position="842"/>
        <end position="857"/>
    </location>
</feature>
<dbReference type="InterPro" id="IPR044824">
    <property type="entry name" value="MAIN-like"/>
</dbReference>
<dbReference type="InterPro" id="IPR057670">
    <property type="entry name" value="SH3_retrovirus"/>
</dbReference>
<dbReference type="GO" id="GO:0008270">
    <property type="term" value="F:zinc ion binding"/>
    <property type="evidence" value="ECO:0007669"/>
    <property type="project" value="UniProtKB-KW"/>
</dbReference>
<evidence type="ECO:0000256" key="2">
    <source>
        <dbReference type="SAM" id="MobiDB-lite"/>
    </source>
</evidence>
<dbReference type="Proteomes" id="UP001231189">
    <property type="component" value="Unassembled WGS sequence"/>
</dbReference>
<dbReference type="GO" id="GO:0003676">
    <property type="term" value="F:nucleic acid binding"/>
    <property type="evidence" value="ECO:0007669"/>
    <property type="project" value="InterPro"/>
</dbReference>
<reference evidence="4" key="1">
    <citation type="submission" date="2023-07" db="EMBL/GenBank/DDBJ databases">
        <title>A chromosome-level genome assembly of Lolium multiflorum.</title>
        <authorList>
            <person name="Chen Y."/>
            <person name="Copetti D."/>
            <person name="Kolliker R."/>
            <person name="Studer B."/>
        </authorList>
    </citation>
    <scope>NUCLEOTIDE SEQUENCE</scope>
    <source>
        <strain evidence="4">02402/16</strain>
        <tissue evidence="4">Leaf</tissue>
    </source>
</reference>